<feature type="domain" description="Methyltransferase small" evidence="6">
    <location>
        <begin position="105"/>
        <end position="192"/>
    </location>
</feature>
<dbReference type="GO" id="GO:0102559">
    <property type="term" value="F:peptide chain release factor N(5)-glutamine methyltransferase activity"/>
    <property type="evidence" value="ECO:0007669"/>
    <property type="project" value="UniProtKB-EC"/>
</dbReference>
<dbReference type="HAMAP" id="MF_02126">
    <property type="entry name" value="RF_methyltr_PrmC"/>
    <property type="match status" value="1"/>
</dbReference>
<dbReference type="EMBL" id="MIEK01000056">
    <property type="protein sequence ID" value="OEH81191.1"/>
    <property type="molecule type" value="Genomic_DNA"/>
</dbReference>
<dbReference type="InterPro" id="IPR002052">
    <property type="entry name" value="DNA_methylase_N6_adenine_CS"/>
</dbReference>
<name>A0A1E5KTK5_9ENTE</name>
<dbReference type="Pfam" id="PF17827">
    <property type="entry name" value="PrmC_N"/>
    <property type="match status" value="1"/>
</dbReference>
<dbReference type="GO" id="GO:0032259">
    <property type="term" value="P:methylation"/>
    <property type="evidence" value="ECO:0007669"/>
    <property type="project" value="UniProtKB-KW"/>
</dbReference>
<feature type="binding site" evidence="5">
    <location>
        <position position="142"/>
    </location>
    <ligand>
        <name>S-adenosyl-L-methionine</name>
        <dbReference type="ChEBI" id="CHEBI:59789"/>
    </ligand>
</feature>
<dbReference type="NCBIfam" id="TIGR00536">
    <property type="entry name" value="hemK_fam"/>
    <property type="match status" value="1"/>
</dbReference>
<sequence length="281" mass="31526">MAKTYFEVLQRASSFLESLGKEGHGILFVFLQRKNWTKTDWLVHMHEAIPLNEQKQVEADLNALAKNFPPQYLLGYAEFYGHQFLVNEQTLIPRPETEELVELCLKENSEEPKTVVDVGTGTGAIALSLKKDRPNWQITAIDISEEALKIAEKNAEGLNAKVTFILGDGLKPVGNKKIDILVSNPPYISEDEWDLMDESVRTFEPKTALFANDNGLAIYRQLANEAKQCLKEDGKIYLEIGFSQGTAVKKIFTEAFPNKDISIIKDLSGNNRIVKVVPTGK</sequence>
<organism evidence="8 9">
    <name type="scientific">Enterococcus rivorum</name>
    <dbReference type="NCBI Taxonomy" id="762845"/>
    <lineage>
        <taxon>Bacteria</taxon>
        <taxon>Bacillati</taxon>
        <taxon>Bacillota</taxon>
        <taxon>Bacilli</taxon>
        <taxon>Lactobacillales</taxon>
        <taxon>Enterococcaceae</taxon>
        <taxon>Enterococcus</taxon>
    </lineage>
</organism>
<dbReference type="GO" id="GO:0003676">
    <property type="term" value="F:nucleic acid binding"/>
    <property type="evidence" value="ECO:0007669"/>
    <property type="project" value="InterPro"/>
</dbReference>
<dbReference type="InterPro" id="IPR019874">
    <property type="entry name" value="RF_methyltr_PrmC"/>
</dbReference>
<dbReference type="NCBIfam" id="TIGR03534">
    <property type="entry name" value="RF_mod_PrmC"/>
    <property type="match status" value="1"/>
</dbReference>
<evidence type="ECO:0000256" key="2">
    <source>
        <dbReference type="ARBA" id="ARBA00022679"/>
    </source>
</evidence>
<keyword evidence="9" id="KW-1185">Reference proteome</keyword>
<feature type="binding site" evidence="5">
    <location>
        <begin position="119"/>
        <end position="123"/>
    </location>
    <ligand>
        <name>S-adenosyl-L-methionine</name>
        <dbReference type="ChEBI" id="CHEBI:59789"/>
    </ligand>
</feature>
<keyword evidence="1 5" id="KW-0489">Methyltransferase</keyword>
<dbReference type="PROSITE" id="PS00092">
    <property type="entry name" value="N6_MTASE"/>
    <property type="match status" value="1"/>
</dbReference>
<dbReference type="AlphaFoldDB" id="A0A1E5KTK5"/>
<dbReference type="CDD" id="cd02440">
    <property type="entry name" value="AdoMet_MTases"/>
    <property type="match status" value="1"/>
</dbReference>
<comment type="catalytic activity">
    <reaction evidence="4 5">
        <text>L-glutaminyl-[peptide chain release factor] + S-adenosyl-L-methionine = N(5)-methyl-L-glutaminyl-[peptide chain release factor] + S-adenosyl-L-homocysteine + H(+)</text>
        <dbReference type="Rhea" id="RHEA:42896"/>
        <dbReference type="Rhea" id="RHEA-COMP:10271"/>
        <dbReference type="Rhea" id="RHEA-COMP:10272"/>
        <dbReference type="ChEBI" id="CHEBI:15378"/>
        <dbReference type="ChEBI" id="CHEBI:30011"/>
        <dbReference type="ChEBI" id="CHEBI:57856"/>
        <dbReference type="ChEBI" id="CHEBI:59789"/>
        <dbReference type="ChEBI" id="CHEBI:61891"/>
        <dbReference type="EC" id="2.1.1.297"/>
    </reaction>
</comment>
<evidence type="ECO:0000256" key="4">
    <source>
        <dbReference type="ARBA" id="ARBA00048391"/>
    </source>
</evidence>
<keyword evidence="2 5" id="KW-0808">Transferase</keyword>
<dbReference type="Gene3D" id="1.10.8.10">
    <property type="entry name" value="DNA helicase RuvA subunit, C-terminal domain"/>
    <property type="match status" value="1"/>
</dbReference>
<reference evidence="8 9" key="1">
    <citation type="submission" date="2016-09" db="EMBL/GenBank/DDBJ databases">
        <authorList>
            <person name="Capua I."/>
            <person name="De Benedictis P."/>
            <person name="Joannis T."/>
            <person name="Lombin L.H."/>
            <person name="Cattoli G."/>
        </authorList>
    </citation>
    <scope>NUCLEOTIDE SEQUENCE [LARGE SCALE GENOMIC DNA]</scope>
    <source>
        <strain evidence="8 9">LMG 25899</strain>
    </source>
</reference>
<comment type="function">
    <text evidence="5">Methylates the class 1 translation termination release factors RF1/PrfA and RF2/PrfB on the glutamine residue of the universally conserved GGQ motif.</text>
</comment>
<dbReference type="InterPro" id="IPR040758">
    <property type="entry name" value="PrmC_N"/>
</dbReference>
<dbReference type="InterPro" id="IPR004556">
    <property type="entry name" value="HemK-like"/>
</dbReference>
<dbReference type="EC" id="2.1.1.297" evidence="5"/>
<dbReference type="FunFam" id="3.40.50.150:FF:000053">
    <property type="entry name" value="Release factor glutamine methyltransferase"/>
    <property type="match status" value="1"/>
</dbReference>
<proteinExistence type="inferred from homology"/>
<dbReference type="STRING" id="762845.BCR26_04920"/>
<comment type="similarity">
    <text evidence="5">Belongs to the protein N5-glutamine methyltransferase family. PrmC subfamily.</text>
</comment>
<evidence type="ECO:0000256" key="1">
    <source>
        <dbReference type="ARBA" id="ARBA00022603"/>
    </source>
</evidence>
<evidence type="ECO:0000313" key="9">
    <source>
        <dbReference type="Proteomes" id="UP000095256"/>
    </source>
</evidence>
<dbReference type="SUPFAM" id="SSF53335">
    <property type="entry name" value="S-adenosyl-L-methionine-dependent methyltransferases"/>
    <property type="match status" value="1"/>
</dbReference>
<protein>
    <recommendedName>
        <fullName evidence="5">Release factor glutamine methyltransferase</fullName>
        <shortName evidence="5">RF MTase</shortName>
        <ecNumber evidence="5">2.1.1.297</ecNumber>
    </recommendedName>
    <alternativeName>
        <fullName evidence="5">N5-glutamine methyltransferase PrmC</fullName>
    </alternativeName>
    <alternativeName>
        <fullName evidence="5">Protein-(glutamine-N5) MTase PrmC</fullName>
    </alternativeName>
    <alternativeName>
        <fullName evidence="5">Protein-glutamine N-methyltransferase PrmC</fullName>
    </alternativeName>
</protein>
<accession>A0A1E5KTK5</accession>
<evidence type="ECO:0000259" key="6">
    <source>
        <dbReference type="Pfam" id="PF05175"/>
    </source>
</evidence>
<dbReference type="RefSeq" id="WP_069699779.1">
    <property type="nucleotide sequence ID" value="NZ_JAGGMA010000004.1"/>
</dbReference>
<dbReference type="InterPro" id="IPR050320">
    <property type="entry name" value="N5-glutamine_MTase"/>
</dbReference>
<feature type="binding site" evidence="5">
    <location>
        <position position="184"/>
    </location>
    <ligand>
        <name>S-adenosyl-L-methionine</name>
        <dbReference type="ChEBI" id="CHEBI:59789"/>
    </ligand>
</feature>
<keyword evidence="3 5" id="KW-0949">S-adenosyl-L-methionine</keyword>
<evidence type="ECO:0000256" key="3">
    <source>
        <dbReference type="ARBA" id="ARBA00022691"/>
    </source>
</evidence>
<feature type="binding site" evidence="5">
    <location>
        <begin position="184"/>
        <end position="187"/>
    </location>
    <ligand>
        <name>substrate</name>
    </ligand>
</feature>
<comment type="caution">
    <text evidence="5">Lacks conserved residue(s) required for the propagation of feature annotation.</text>
</comment>
<dbReference type="Pfam" id="PF05175">
    <property type="entry name" value="MTS"/>
    <property type="match status" value="1"/>
</dbReference>
<feature type="domain" description="Release factor glutamine methyltransferase N-terminal" evidence="7">
    <location>
        <begin position="7"/>
        <end position="75"/>
    </location>
</feature>
<dbReference type="Gene3D" id="3.40.50.150">
    <property type="entry name" value="Vaccinia Virus protein VP39"/>
    <property type="match status" value="1"/>
</dbReference>
<dbReference type="InterPro" id="IPR007848">
    <property type="entry name" value="Small_mtfrase_dom"/>
</dbReference>
<dbReference type="PANTHER" id="PTHR18895">
    <property type="entry name" value="HEMK METHYLTRANSFERASE"/>
    <property type="match status" value="1"/>
</dbReference>
<evidence type="ECO:0000313" key="8">
    <source>
        <dbReference type="EMBL" id="OEH81191.1"/>
    </source>
</evidence>
<evidence type="ECO:0000259" key="7">
    <source>
        <dbReference type="Pfam" id="PF17827"/>
    </source>
</evidence>
<dbReference type="PANTHER" id="PTHR18895:SF74">
    <property type="entry name" value="MTRF1L RELEASE FACTOR GLUTAMINE METHYLTRANSFERASE"/>
    <property type="match status" value="1"/>
</dbReference>
<dbReference type="Proteomes" id="UP000095256">
    <property type="component" value="Unassembled WGS sequence"/>
</dbReference>
<comment type="caution">
    <text evidence="8">The sequence shown here is derived from an EMBL/GenBank/DDBJ whole genome shotgun (WGS) entry which is preliminary data.</text>
</comment>
<evidence type="ECO:0000256" key="5">
    <source>
        <dbReference type="HAMAP-Rule" id="MF_02126"/>
    </source>
</evidence>
<gene>
    <name evidence="5" type="primary">prmC</name>
    <name evidence="8" type="ORF">BCR26_04920</name>
</gene>
<dbReference type="OrthoDB" id="9800643at2"/>
<dbReference type="InterPro" id="IPR029063">
    <property type="entry name" value="SAM-dependent_MTases_sf"/>
</dbReference>